<dbReference type="EC" id="2.5.1.141" evidence="9"/>
<gene>
    <name evidence="9" type="primary">ctaB</name>
    <name evidence="10" type="ORF">GGD88_002915</name>
</gene>
<keyword evidence="6 9" id="KW-0350">Heme biosynthesis</keyword>
<feature type="transmembrane region" description="Helical" evidence="9">
    <location>
        <begin position="12"/>
        <end position="29"/>
    </location>
</feature>
<dbReference type="PANTHER" id="PTHR43448">
    <property type="entry name" value="PROTOHEME IX FARNESYLTRANSFERASE, MITOCHONDRIAL"/>
    <property type="match status" value="1"/>
</dbReference>
<keyword evidence="3 9" id="KW-0808">Transferase</keyword>
<comment type="similarity">
    <text evidence="9">Belongs to the UbiA prenyltransferase family. Protoheme IX farnesyltransferase subfamily.</text>
</comment>
<dbReference type="Proteomes" id="UP000555728">
    <property type="component" value="Unassembled WGS sequence"/>
</dbReference>
<keyword evidence="11" id="KW-1185">Reference proteome</keyword>
<dbReference type="AlphaFoldDB" id="A0A7W6S1U1"/>
<dbReference type="InterPro" id="IPR006369">
    <property type="entry name" value="Protohaem_IX_farnesylTrfase"/>
</dbReference>
<keyword evidence="2 9" id="KW-1003">Cell membrane</keyword>
<dbReference type="NCBIfam" id="TIGR01473">
    <property type="entry name" value="cyoE_ctaB"/>
    <property type="match status" value="1"/>
</dbReference>
<dbReference type="GO" id="GO:0008495">
    <property type="term" value="F:protoheme IX farnesyltransferase activity"/>
    <property type="evidence" value="ECO:0007669"/>
    <property type="project" value="UniProtKB-UniRule"/>
</dbReference>
<evidence type="ECO:0000256" key="6">
    <source>
        <dbReference type="ARBA" id="ARBA00023133"/>
    </source>
</evidence>
<name>A0A7W6S1U1_9PROT</name>
<dbReference type="PANTHER" id="PTHR43448:SF2">
    <property type="entry name" value="PROTOHEME IX FARNESYLTRANSFERASE, MITOCHONDRIAL"/>
    <property type="match status" value="1"/>
</dbReference>
<comment type="caution">
    <text evidence="10">The sequence shown here is derived from an EMBL/GenBank/DDBJ whole genome shotgun (WGS) entry which is preliminary data.</text>
</comment>
<feature type="transmembrane region" description="Helical" evidence="9">
    <location>
        <begin position="136"/>
        <end position="155"/>
    </location>
</feature>
<feature type="transmembrane region" description="Helical" evidence="9">
    <location>
        <begin position="266"/>
        <end position="283"/>
    </location>
</feature>
<keyword evidence="5 9" id="KW-1133">Transmembrane helix</keyword>
<feature type="transmembrane region" description="Helical" evidence="9">
    <location>
        <begin position="88"/>
        <end position="105"/>
    </location>
</feature>
<evidence type="ECO:0000256" key="2">
    <source>
        <dbReference type="ARBA" id="ARBA00022475"/>
    </source>
</evidence>
<evidence type="ECO:0000256" key="8">
    <source>
        <dbReference type="ARBA" id="ARBA00047690"/>
    </source>
</evidence>
<evidence type="ECO:0000256" key="3">
    <source>
        <dbReference type="ARBA" id="ARBA00022679"/>
    </source>
</evidence>
<feature type="transmembrane region" description="Helical" evidence="9">
    <location>
        <begin position="41"/>
        <end position="61"/>
    </location>
</feature>
<comment type="miscellaneous">
    <text evidence="9">Carbon 2 of the heme B porphyrin ring is defined according to the Fischer nomenclature.</text>
</comment>
<dbReference type="UniPathway" id="UPA00834">
    <property type="reaction ID" value="UER00712"/>
</dbReference>
<comment type="subcellular location">
    <subcellularLocation>
        <location evidence="9">Cell membrane</location>
        <topology evidence="9">Multi-pass membrane protein</topology>
    </subcellularLocation>
    <subcellularLocation>
        <location evidence="1">Membrane</location>
        <topology evidence="1">Multi-pass membrane protein</topology>
    </subcellularLocation>
</comment>
<evidence type="ECO:0000256" key="9">
    <source>
        <dbReference type="HAMAP-Rule" id="MF_00154"/>
    </source>
</evidence>
<evidence type="ECO:0000256" key="7">
    <source>
        <dbReference type="ARBA" id="ARBA00023136"/>
    </source>
</evidence>
<comment type="catalytic activity">
    <reaction evidence="8 9">
        <text>heme b + (2E,6E)-farnesyl diphosphate + H2O = Fe(II)-heme o + diphosphate</text>
        <dbReference type="Rhea" id="RHEA:28070"/>
        <dbReference type="ChEBI" id="CHEBI:15377"/>
        <dbReference type="ChEBI" id="CHEBI:33019"/>
        <dbReference type="ChEBI" id="CHEBI:60344"/>
        <dbReference type="ChEBI" id="CHEBI:60530"/>
        <dbReference type="ChEBI" id="CHEBI:175763"/>
        <dbReference type="EC" id="2.5.1.141"/>
    </reaction>
</comment>
<dbReference type="Pfam" id="PF01040">
    <property type="entry name" value="UbiA"/>
    <property type="match status" value="1"/>
</dbReference>
<evidence type="ECO:0000256" key="1">
    <source>
        <dbReference type="ARBA" id="ARBA00004141"/>
    </source>
</evidence>
<accession>A0A7W6S1U1</accession>
<dbReference type="InterPro" id="IPR044878">
    <property type="entry name" value="UbiA_sf"/>
</dbReference>
<proteinExistence type="inferred from homology"/>
<evidence type="ECO:0000256" key="4">
    <source>
        <dbReference type="ARBA" id="ARBA00022692"/>
    </source>
</evidence>
<dbReference type="GO" id="GO:0005886">
    <property type="term" value="C:plasma membrane"/>
    <property type="evidence" value="ECO:0007669"/>
    <property type="project" value="UniProtKB-SubCell"/>
</dbReference>
<dbReference type="CDD" id="cd13957">
    <property type="entry name" value="PT_UbiA_Cox10"/>
    <property type="match status" value="1"/>
</dbReference>
<dbReference type="EMBL" id="JACIGI010000029">
    <property type="protein sequence ID" value="MBB4287171.1"/>
    <property type="molecule type" value="Genomic_DNA"/>
</dbReference>
<organism evidence="10 11">
    <name type="scientific">Roseospira goensis</name>
    <dbReference type="NCBI Taxonomy" id="391922"/>
    <lineage>
        <taxon>Bacteria</taxon>
        <taxon>Pseudomonadati</taxon>
        <taxon>Pseudomonadota</taxon>
        <taxon>Alphaproteobacteria</taxon>
        <taxon>Rhodospirillales</taxon>
        <taxon>Rhodospirillaceae</taxon>
        <taxon>Roseospira</taxon>
    </lineage>
</organism>
<dbReference type="Gene3D" id="1.10.357.140">
    <property type="entry name" value="UbiA prenyltransferase"/>
    <property type="match status" value="1"/>
</dbReference>
<protein>
    <recommendedName>
        <fullName evidence="9">Protoheme IX farnesyltransferase</fullName>
        <ecNumber evidence="9">2.5.1.141</ecNumber>
    </recommendedName>
    <alternativeName>
        <fullName evidence="9">Heme B farnesyltransferase</fullName>
    </alternativeName>
    <alternativeName>
        <fullName evidence="9">Heme O synthase</fullName>
    </alternativeName>
</protein>
<dbReference type="HAMAP" id="MF_00154">
    <property type="entry name" value="CyoE_CtaB"/>
    <property type="match status" value="1"/>
</dbReference>
<keyword evidence="4 9" id="KW-0812">Transmembrane</keyword>
<comment type="pathway">
    <text evidence="9">Porphyrin-containing compound metabolism; heme O biosynthesis; heme O from protoheme: step 1/1.</text>
</comment>
<dbReference type="RefSeq" id="WP_184436650.1">
    <property type="nucleotide sequence ID" value="NZ_JACIGI010000029.1"/>
</dbReference>
<dbReference type="InterPro" id="IPR000537">
    <property type="entry name" value="UbiA_prenyltransferase"/>
</dbReference>
<feature type="transmembrane region" description="Helical" evidence="9">
    <location>
        <begin position="161"/>
        <end position="186"/>
    </location>
</feature>
<feature type="transmembrane region" description="Helical" evidence="9">
    <location>
        <begin position="234"/>
        <end position="254"/>
    </location>
</feature>
<evidence type="ECO:0000313" key="10">
    <source>
        <dbReference type="EMBL" id="MBB4287171.1"/>
    </source>
</evidence>
<dbReference type="GO" id="GO:0048034">
    <property type="term" value="P:heme O biosynthetic process"/>
    <property type="evidence" value="ECO:0007669"/>
    <property type="project" value="UniProtKB-UniRule"/>
</dbReference>
<reference evidence="10 11" key="1">
    <citation type="submission" date="2020-08" db="EMBL/GenBank/DDBJ databases">
        <title>Genome sequencing of Purple Non-Sulfur Bacteria from various extreme environments.</title>
        <authorList>
            <person name="Mayer M."/>
        </authorList>
    </citation>
    <scope>NUCLEOTIDE SEQUENCE [LARGE SCALE GENOMIC DNA]</scope>
    <source>
        <strain evidence="10 11">JA135</strain>
    </source>
</reference>
<keyword evidence="7 9" id="KW-0472">Membrane</keyword>
<evidence type="ECO:0000313" key="11">
    <source>
        <dbReference type="Proteomes" id="UP000555728"/>
    </source>
</evidence>
<feature type="transmembrane region" description="Helical" evidence="9">
    <location>
        <begin position="207"/>
        <end position="228"/>
    </location>
</feature>
<sequence>MTLAHYMELCKFRIGTIIALTAVIGYMAVSETGSVDAATVAVLALVMVLGSASSSVFNHLYDRDLDALMKRTARRPLVAASAADRRRALAFAALLLAAGVGLAAVALNWVVAAHLFLGAFVYAIVYTVWLKRRTWWNIVVGGAAGSFAVLAGAAAVDPGIWLLPLLMAITLFLWTPPHFWALALLLRDDYRAAGVPMLPALVDGRRSAVAILANAVLLVGSAALPWILGELGAVYGLLSLLFGLHFLHTAVALLRDPDNRALARRTFFGSMVYLMGVFLAVLLDRHLPMLWS</sequence>
<comment type="function">
    <text evidence="9">Converts heme B (protoheme IX) to heme O by substitution of the vinyl group on carbon 2 of heme B porphyrin ring with a hydroxyethyl farnesyl side group.</text>
</comment>
<evidence type="ECO:0000256" key="5">
    <source>
        <dbReference type="ARBA" id="ARBA00022989"/>
    </source>
</evidence>
<feature type="transmembrane region" description="Helical" evidence="9">
    <location>
        <begin position="111"/>
        <end position="129"/>
    </location>
</feature>